<sequence length="273" mass="29730">MTPKPNPYEPLDPRSLGRPVHLLRDFAAQLGELLNDLFRQQLNRRYRAAYELDPPVIEPFGSAMPAGAWLSAQTAQGRVSCLLERGLVLSVMGYRYGTQEHAGDAAPETTTEERLHGLLGRQLLQGLAARLAPAADEEAPALLPVSVQAPAADACLIRVQVREGRSGLRSQFCIALDPDWMAALLRERAVPRNKPSAALPDGRTLAAQLKLKLVARLLQTELPLGELLELRPGSVIPVRLQATEVLVDGSRLFTASVAEHQGKLCLTSFEDAE</sequence>
<reference evidence="2 3" key="1">
    <citation type="submission" date="2023-06" db="EMBL/GenBank/DDBJ databases">
        <title>Pelomonas sp. PFR6 16S ribosomal RNA gene Genome sequencing and assembly.</title>
        <authorList>
            <person name="Woo H."/>
        </authorList>
    </citation>
    <scope>NUCLEOTIDE SEQUENCE [LARGE SCALE GENOMIC DNA]</scope>
    <source>
        <strain evidence="2 3">PFR6</strain>
    </source>
</reference>
<dbReference type="Gene3D" id="2.30.330.10">
    <property type="entry name" value="SpoA-like"/>
    <property type="match status" value="1"/>
</dbReference>
<keyword evidence="2" id="KW-0966">Cell projection</keyword>
<proteinExistence type="predicted"/>
<dbReference type="Pfam" id="PF01052">
    <property type="entry name" value="FliMN_C"/>
    <property type="match status" value="1"/>
</dbReference>
<keyword evidence="2" id="KW-0969">Cilium</keyword>
<protein>
    <submittedName>
        <fullName evidence="2">FliM/FliN family flagellar motor switch protein</fullName>
    </submittedName>
</protein>
<dbReference type="EMBL" id="JAUHHC010000004">
    <property type="protein sequence ID" value="MDN3921576.1"/>
    <property type="molecule type" value="Genomic_DNA"/>
</dbReference>
<dbReference type="Proteomes" id="UP001228044">
    <property type="component" value="Unassembled WGS sequence"/>
</dbReference>
<name>A0ABT8DU21_9BURK</name>
<keyword evidence="2" id="KW-0282">Flagellum</keyword>
<keyword evidence="3" id="KW-1185">Reference proteome</keyword>
<dbReference type="InterPro" id="IPR001543">
    <property type="entry name" value="FliN-like_C"/>
</dbReference>
<dbReference type="SUPFAM" id="SSF101801">
    <property type="entry name" value="Surface presentation of antigens (SPOA)"/>
    <property type="match status" value="1"/>
</dbReference>
<feature type="domain" description="Flagellar motor switch protein FliN-like C-terminal" evidence="1">
    <location>
        <begin position="208"/>
        <end position="266"/>
    </location>
</feature>
<dbReference type="InterPro" id="IPR036429">
    <property type="entry name" value="SpoA-like_sf"/>
</dbReference>
<evidence type="ECO:0000313" key="3">
    <source>
        <dbReference type="Proteomes" id="UP001228044"/>
    </source>
</evidence>
<evidence type="ECO:0000313" key="2">
    <source>
        <dbReference type="EMBL" id="MDN3921576.1"/>
    </source>
</evidence>
<comment type="caution">
    <text evidence="2">The sequence shown here is derived from an EMBL/GenBank/DDBJ whole genome shotgun (WGS) entry which is preliminary data.</text>
</comment>
<dbReference type="RefSeq" id="WP_290359896.1">
    <property type="nucleotide sequence ID" value="NZ_JAUHHC010000004.1"/>
</dbReference>
<accession>A0ABT8DU21</accession>
<gene>
    <name evidence="2" type="ORF">QWJ38_14880</name>
</gene>
<organism evidence="2 3">
    <name type="scientific">Roseateles violae</name>
    <dbReference type="NCBI Taxonomy" id="3058042"/>
    <lineage>
        <taxon>Bacteria</taxon>
        <taxon>Pseudomonadati</taxon>
        <taxon>Pseudomonadota</taxon>
        <taxon>Betaproteobacteria</taxon>
        <taxon>Burkholderiales</taxon>
        <taxon>Sphaerotilaceae</taxon>
        <taxon>Roseateles</taxon>
    </lineage>
</organism>
<evidence type="ECO:0000259" key="1">
    <source>
        <dbReference type="Pfam" id="PF01052"/>
    </source>
</evidence>